<dbReference type="FunFam" id="3.40.50.300:FF:000011">
    <property type="entry name" value="Putative ABC transporter ATP-binding component"/>
    <property type="match status" value="1"/>
</dbReference>
<dbReference type="Gene3D" id="3.40.50.300">
    <property type="entry name" value="P-loop containing nucleotide triphosphate hydrolases"/>
    <property type="match status" value="2"/>
</dbReference>
<dbReference type="Pfam" id="PF12848">
    <property type="entry name" value="ABC_tran_Xtn"/>
    <property type="match status" value="1"/>
</dbReference>
<feature type="compositionally biased region" description="Basic and acidic residues" evidence="5">
    <location>
        <begin position="553"/>
        <end position="565"/>
    </location>
</feature>
<proteinExistence type="predicted"/>
<keyword evidence="3 7" id="KW-0067">ATP-binding</keyword>
<feature type="domain" description="ABC transporter" evidence="6">
    <location>
        <begin position="24"/>
        <end position="281"/>
    </location>
</feature>
<dbReference type="GO" id="GO:0016887">
    <property type="term" value="F:ATP hydrolysis activity"/>
    <property type="evidence" value="ECO:0007669"/>
    <property type="project" value="InterPro"/>
</dbReference>
<dbReference type="InterPro" id="IPR017871">
    <property type="entry name" value="ABC_transporter-like_CS"/>
</dbReference>
<organism evidence="7 8">
    <name type="scientific">Ectocarpus siliculosus</name>
    <name type="common">Brown alga</name>
    <name type="synonym">Conferva siliculosa</name>
    <dbReference type="NCBI Taxonomy" id="2880"/>
    <lineage>
        <taxon>Eukaryota</taxon>
        <taxon>Sar</taxon>
        <taxon>Stramenopiles</taxon>
        <taxon>Ochrophyta</taxon>
        <taxon>PX clade</taxon>
        <taxon>Phaeophyceae</taxon>
        <taxon>Ectocarpales</taxon>
        <taxon>Ectocarpaceae</taxon>
        <taxon>Ectocarpus</taxon>
    </lineage>
</organism>
<gene>
    <name evidence="7" type="ORF">Esi_0029_0064</name>
</gene>
<feature type="coiled-coil region" evidence="4">
    <location>
        <begin position="609"/>
        <end position="667"/>
    </location>
</feature>
<dbReference type="EMBL" id="FN648475">
    <property type="protein sequence ID" value="CBJ26283.1"/>
    <property type="molecule type" value="Genomic_DNA"/>
</dbReference>
<dbReference type="SUPFAM" id="SSF52540">
    <property type="entry name" value="P-loop containing nucleoside triphosphate hydrolases"/>
    <property type="match status" value="2"/>
</dbReference>
<evidence type="ECO:0000313" key="7">
    <source>
        <dbReference type="EMBL" id="CBJ26283.1"/>
    </source>
</evidence>
<dbReference type="InParanoid" id="D7FVB1"/>
<keyword evidence="1" id="KW-0677">Repeat</keyword>
<dbReference type="InterPro" id="IPR050611">
    <property type="entry name" value="ABCF"/>
</dbReference>
<evidence type="ECO:0000259" key="6">
    <source>
        <dbReference type="PROSITE" id="PS50893"/>
    </source>
</evidence>
<keyword evidence="8" id="KW-1185">Reference proteome</keyword>
<dbReference type="GO" id="GO:0005524">
    <property type="term" value="F:ATP binding"/>
    <property type="evidence" value="ECO:0007669"/>
    <property type="project" value="UniProtKB-KW"/>
</dbReference>
<dbReference type="PANTHER" id="PTHR19211">
    <property type="entry name" value="ATP-BINDING TRANSPORT PROTEIN-RELATED"/>
    <property type="match status" value="1"/>
</dbReference>
<dbReference type="AlphaFoldDB" id="D7FVB1"/>
<dbReference type="STRING" id="2880.D7FVB1"/>
<dbReference type="InterPro" id="IPR027417">
    <property type="entry name" value="P-loop_NTPase"/>
</dbReference>
<evidence type="ECO:0000313" key="8">
    <source>
        <dbReference type="Proteomes" id="UP000002630"/>
    </source>
</evidence>
<accession>D7FVB1</accession>
<evidence type="ECO:0000256" key="3">
    <source>
        <dbReference type="ARBA" id="ARBA00022840"/>
    </source>
</evidence>
<keyword evidence="2" id="KW-0547">Nucleotide-binding</keyword>
<feature type="domain" description="ABC transporter" evidence="6">
    <location>
        <begin position="350"/>
        <end position="570"/>
    </location>
</feature>
<feature type="region of interest" description="Disordered" evidence="5">
    <location>
        <begin position="553"/>
        <end position="584"/>
    </location>
</feature>
<keyword evidence="4" id="KW-0175">Coiled coil</keyword>
<dbReference type="InterPro" id="IPR032781">
    <property type="entry name" value="ABC_tran_Xtn"/>
</dbReference>
<dbReference type="PROSITE" id="PS50893">
    <property type="entry name" value="ABC_TRANSPORTER_2"/>
    <property type="match status" value="2"/>
</dbReference>
<dbReference type="OMA" id="GACSHMA"/>
<name>D7FVB1_ECTSI</name>
<evidence type="ECO:0000256" key="4">
    <source>
        <dbReference type="SAM" id="Coils"/>
    </source>
</evidence>
<dbReference type="EMBL" id="FN649742">
    <property type="protein sequence ID" value="CBJ26283.1"/>
    <property type="molecule type" value="Genomic_DNA"/>
</dbReference>
<evidence type="ECO:0000256" key="2">
    <source>
        <dbReference type="ARBA" id="ARBA00022741"/>
    </source>
</evidence>
<protein>
    <submittedName>
        <fullName evidence="7">ABC transporter, ATP-binding protein</fullName>
    </submittedName>
</protein>
<dbReference type="Pfam" id="PF00005">
    <property type="entry name" value="ABC_tran"/>
    <property type="match status" value="2"/>
</dbReference>
<dbReference type="PANTHER" id="PTHR19211:SF133">
    <property type="entry name" value="ABC TRANSPORTER FAMILY PROTEIN"/>
    <property type="match status" value="1"/>
</dbReference>
<dbReference type="eggNOG" id="KOG0062">
    <property type="taxonomic scope" value="Eukaryota"/>
</dbReference>
<dbReference type="PROSITE" id="PS00211">
    <property type="entry name" value="ABC_TRANSPORTER_1"/>
    <property type="match status" value="2"/>
</dbReference>
<feature type="compositionally biased region" description="Basic and acidic residues" evidence="5">
    <location>
        <begin position="572"/>
        <end position="584"/>
    </location>
</feature>
<dbReference type="InterPro" id="IPR003439">
    <property type="entry name" value="ABC_transporter-like_ATP-bd"/>
</dbReference>
<evidence type="ECO:0000256" key="1">
    <source>
        <dbReference type="ARBA" id="ARBA00022737"/>
    </source>
</evidence>
<dbReference type="InterPro" id="IPR003593">
    <property type="entry name" value="AAA+_ATPase"/>
</dbReference>
<dbReference type="Proteomes" id="UP000002630">
    <property type="component" value="Linkage Group LG17"/>
</dbReference>
<sequence>MQSSPAVDDEVANPTFGYTGGAMVVLNQCVVSQGDTELMSNVDLTVMPGDRVGLVGQNGAGKSTLLQCIAGYRPMDEGSCVVKTGARMGYLQQKGVSGSSRTVYEEACSEMDTINQAHAAMERAEAKVIEDPMNQKALDRLLQAQATYEAVGGLTQDRLVAQILGGLGFSAQDQQRLCSTFSGGWQMRIALAKLLLSEPDLLLLDEPTNHLDAAAKTWLGRFLSNYQGTIVTVSHDEALLEGIKLSTVAEVANQRVEVFKGCGFKKFLFERDERMRALKSKYEAEQKEMARLQGFVDRFGAQATKASAAQSRVKMLQKMEANATPLPEGKSSFRAKMRLPTPPACHTNQIELKGASFGWGDAPPTATGVNLKLEKGQTLAILGPNGAGKSTLLKALAGILPLSAGERKEGEGLKIGVFTQDLAQDLPQDAIALELVLDRVREHDTTVSDEQARTILGSLGLQGPKALRKIGVLSGGEKARVALAIFVMIPYNLLMLDEPSNHLDAETLNSLVDAIKGWKGTVVVVSHNKDFVTRLSTTHTSIVEGGEVKFLDRPPRASDWEHDAEGQGWKGGDAESKKELTPAEKKAQKALRAAAEKERKKKVNAPGRISKIEALVEELDSKISALTDEMYEEGIDAATVARIVKDKDAAEARSAKLYAEWEELEELLAED</sequence>
<dbReference type="CDD" id="cd03221">
    <property type="entry name" value="ABCF_EF-3"/>
    <property type="match status" value="1"/>
</dbReference>
<evidence type="ECO:0000256" key="5">
    <source>
        <dbReference type="SAM" id="MobiDB-lite"/>
    </source>
</evidence>
<reference evidence="7 8" key="1">
    <citation type="journal article" date="2010" name="Nature">
        <title>The Ectocarpus genome and the independent evolution of multicellularity in brown algae.</title>
        <authorList>
            <person name="Cock J.M."/>
            <person name="Sterck L."/>
            <person name="Rouze P."/>
            <person name="Scornet D."/>
            <person name="Allen A.E."/>
            <person name="Amoutzias G."/>
            <person name="Anthouard V."/>
            <person name="Artiguenave F."/>
            <person name="Aury J.M."/>
            <person name="Badger J.H."/>
            <person name="Beszteri B."/>
            <person name="Billiau K."/>
            <person name="Bonnet E."/>
            <person name="Bothwell J.H."/>
            <person name="Bowler C."/>
            <person name="Boyen C."/>
            <person name="Brownlee C."/>
            <person name="Carrano C.J."/>
            <person name="Charrier B."/>
            <person name="Cho G.Y."/>
            <person name="Coelho S.M."/>
            <person name="Collen J."/>
            <person name="Corre E."/>
            <person name="Da Silva C."/>
            <person name="Delage L."/>
            <person name="Delaroque N."/>
            <person name="Dittami S.M."/>
            <person name="Doulbeau S."/>
            <person name="Elias M."/>
            <person name="Farnham G."/>
            <person name="Gachon C.M."/>
            <person name="Gschloessl B."/>
            <person name="Heesch S."/>
            <person name="Jabbari K."/>
            <person name="Jubin C."/>
            <person name="Kawai H."/>
            <person name="Kimura K."/>
            <person name="Kloareg B."/>
            <person name="Kupper F.C."/>
            <person name="Lang D."/>
            <person name="Le Bail A."/>
            <person name="Leblanc C."/>
            <person name="Lerouge P."/>
            <person name="Lohr M."/>
            <person name="Lopez P.J."/>
            <person name="Martens C."/>
            <person name="Maumus F."/>
            <person name="Michel G."/>
            <person name="Miranda-Saavedra D."/>
            <person name="Morales J."/>
            <person name="Moreau H."/>
            <person name="Motomura T."/>
            <person name="Nagasato C."/>
            <person name="Napoli C.A."/>
            <person name="Nelson D.R."/>
            <person name="Nyvall-Collen P."/>
            <person name="Peters A.F."/>
            <person name="Pommier C."/>
            <person name="Potin P."/>
            <person name="Poulain J."/>
            <person name="Quesneville H."/>
            <person name="Read B."/>
            <person name="Rensing S.A."/>
            <person name="Ritter A."/>
            <person name="Rousvoal S."/>
            <person name="Samanta M."/>
            <person name="Samson G."/>
            <person name="Schroeder D.C."/>
            <person name="Segurens B."/>
            <person name="Strittmatter M."/>
            <person name="Tonon T."/>
            <person name="Tregear J.W."/>
            <person name="Valentin K."/>
            <person name="von Dassow P."/>
            <person name="Yamagishi T."/>
            <person name="Van de Peer Y."/>
            <person name="Wincker P."/>
        </authorList>
    </citation>
    <scope>NUCLEOTIDE SEQUENCE [LARGE SCALE GENOMIC DNA]</scope>
    <source>
        <strain evidence="8">Ec32 / CCAP1310/4</strain>
    </source>
</reference>
<dbReference type="SMART" id="SM00382">
    <property type="entry name" value="AAA"/>
    <property type="match status" value="2"/>
</dbReference>
<dbReference type="OrthoDB" id="2110130at2759"/>